<feature type="domain" description="DUF7918" evidence="2">
    <location>
        <begin position="41"/>
        <end position="173"/>
    </location>
</feature>
<dbReference type="Proteomes" id="UP000800235">
    <property type="component" value="Unassembled WGS sequence"/>
</dbReference>
<evidence type="ECO:0000256" key="1">
    <source>
        <dbReference type="SAM" id="MobiDB-lite"/>
    </source>
</evidence>
<organism evidence="3 4">
    <name type="scientific">Tothia fuscella</name>
    <dbReference type="NCBI Taxonomy" id="1048955"/>
    <lineage>
        <taxon>Eukaryota</taxon>
        <taxon>Fungi</taxon>
        <taxon>Dikarya</taxon>
        <taxon>Ascomycota</taxon>
        <taxon>Pezizomycotina</taxon>
        <taxon>Dothideomycetes</taxon>
        <taxon>Pleosporomycetidae</taxon>
        <taxon>Venturiales</taxon>
        <taxon>Cylindrosympodiaceae</taxon>
        <taxon>Tothia</taxon>
    </lineage>
</organism>
<comment type="caution">
    <text evidence="3">The sequence shown here is derived from an EMBL/GenBank/DDBJ whole genome shotgun (WGS) entry which is preliminary data.</text>
</comment>
<sequence>MIHPDGLEVYINNHQRNAPYKEYEIRAQPTTPMPQSESDCNEFAMPEHKDADDSYERYIQAAKNETFDVVVKTQPQWDWHGASGLQVRLKGDDKAIYQNHFAPKELLDKGQPCVGNSAYFRVRTSLNSYRWFHSGFKFDESLPYADGTAEEDPIAEMGKIVIEVRRVKDFNDETTMLSGSQLTIETPRIGFKPVGRSFGQWISFTFFYRSKRNLIKVWRDNRVQPGQESGRSFGTPVALLGDIDPDESYGFYRTPMIATGGRRCARVAVKSTLPPVTDDKQPKGQHRPARTSSSSNLTSDSMSLFVEQDSPVKPKQSKVAEQGHRRTRTEHQVPTPETRNRHEHVLTVGPFRETPFSTPRPASMFFRVTSALTTTSNFAEMSPSGRQGSQRPVFHGSKLYNPESPLWTAEVTDGNADLGHRNIEEASPAVQENTTVLDQTAFDVELPFESFNNPNVVDPDAMDFDVQEEMIQFPRNEVEKMAIDHDDKIGKRRIRYEVNLKKRQADEEAELKEIDYDEGIKKRIIGVKRRELELCGDRVARLRKARSMGDMGENH</sequence>
<gene>
    <name evidence="3" type="ORF">EJ08DRAFT_699241</name>
</gene>
<keyword evidence="4" id="KW-1185">Reference proteome</keyword>
<evidence type="ECO:0000259" key="2">
    <source>
        <dbReference type="Pfam" id="PF25534"/>
    </source>
</evidence>
<reference evidence="3" key="1">
    <citation type="journal article" date="2020" name="Stud. Mycol.">
        <title>101 Dothideomycetes genomes: a test case for predicting lifestyles and emergence of pathogens.</title>
        <authorList>
            <person name="Haridas S."/>
            <person name="Albert R."/>
            <person name="Binder M."/>
            <person name="Bloem J."/>
            <person name="Labutti K."/>
            <person name="Salamov A."/>
            <person name="Andreopoulos B."/>
            <person name="Baker S."/>
            <person name="Barry K."/>
            <person name="Bills G."/>
            <person name="Bluhm B."/>
            <person name="Cannon C."/>
            <person name="Castanera R."/>
            <person name="Culley D."/>
            <person name="Daum C."/>
            <person name="Ezra D."/>
            <person name="Gonzalez J."/>
            <person name="Henrissat B."/>
            <person name="Kuo A."/>
            <person name="Liang C."/>
            <person name="Lipzen A."/>
            <person name="Lutzoni F."/>
            <person name="Magnuson J."/>
            <person name="Mondo S."/>
            <person name="Nolan M."/>
            <person name="Ohm R."/>
            <person name="Pangilinan J."/>
            <person name="Park H.-J."/>
            <person name="Ramirez L."/>
            <person name="Alfaro M."/>
            <person name="Sun H."/>
            <person name="Tritt A."/>
            <person name="Yoshinaga Y."/>
            <person name="Zwiers L.-H."/>
            <person name="Turgeon B."/>
            <person name="Goodwin S."/>
            <person name="Spatafora J."/>
            <person name="Crous P."/>
            <person name="Grigoriev I."/>
        </authorList>
    </citation>
    <scope>NUCLEOTIDE SEQUENCE</scope>
    <source>
        <strain evidence="3">CBS 130266</strain>
    </source>
</reference>
<accession>A0A9P4TX20</accession>
<dbReference type="AlphaFoldDB" id="A0A9P4TX20"/>
<protein>
    <recommendedName>
        <fullName evidence="2">DUF7918 domain-containing protein</fullName>
    </recommendedName>
</protein>
<evidence type="ECO:0000313" key="3">
    <source>
        <dbReference type="EMBL" id="KAF2428051.1"/>
    </source>
</evidence>
<feature type="compositionally biased region" description="Low complexity" evidence="1">
    <location>
        <begin position="292"/>
        <end position="303"/>
    </location>
</feature>
<dbReference type="OrthoDB" id="3364132at2759"/>
<dbReference type="EMBL" id="MU007056">
    <property type="protein sequence ID" value="KAF2428051.1"/>
    <property type="molecule type" value="Genomic_DNA"/>
</dbReference>
<name>A0A9P4TX20_9PEZI</name>
<feature type="region of interest" description="Disordered" evidence="1">
    <location>
        <begin position="272"/>
        <end position="340"/>
    </location>
</feature>
<dbReference type="Pfam" id="PF25534">
    <property type="entry name" value="DUF7918"/>
    <property type="match status" value="1"/>
</dbReference>
<dbReference type="InterPro" id="IPR057678">
    <property type="entry name" value="DUF7918"/>
</dbReference>
<proteinExistence type="predicted"/>
<evidence type="ECO:0000313" key="4">
    <source>
        <dbReference type="Proteomes" id="UP000800235"/>
    </source>
</evidence>